<name>A0A6G8IFM0_9BURK</name>
<protein>
    <recommendedName>
        <fullName evidence="3">HPr-rel-A system PqqD family protein</fullName>
    </recommendedName>
</protein>
<sequence>MTAEASEDRWICRHPDALVLKSWPEGSVVYDAADSSLHALTAVAAELLALMLDGAEHTPDDLARRMLQDTPETDEVDGVRQQLLHFEHLGLLERVVA</sequence>
<proteinExistence type="predicted"/>
<evidence type="ECO:0000313" key="1">
    <source>
        <dbReference type="EMBL" id="QIM51911.1"/>
    </source>
</evidence>
<dbReference type="RefSeq" id="WP_166226495.1">
    <property type="nucleotide sequence ID" value="NZ_CP049989.1"/>
</dbReference>
<dbReference type="EMBL" id="CP049989">
    <property type="protein sequence ID" value="QIM51911.1"/>
    <property type="molecule type" value="Genomic_DNA"/>
</dbReference>
<evidence type="ECO:0008006" key="3">
    <source>
        <dbReference type="Google" id="ProtNLM"/>
    </source>
</evidence>
<organism evidence="1 2">
    <name type="scientific">Hydrogenophaga crocea</name>
    <dbReference type="NCBI Taxonomy" id="2716225"/>
    <lineage>
        <taxon>Bacteria</taxon>
        <taxon>Pseudomonadati</taxon>
        <taxon>Pseudomonadota</taxon>
        <taxon>Betaproteobacteria</taxon>
        <taxon>Burkholderiales</taxon>
        <taxon>Comamonadaceae</taxon>
        <taxon>Hydrogenophaga</taxon>
    </lineage>
</organism>
<dbReference type="KEGG" id="hcz:G9Q37_07040"/>
<keyword evidence="2" id="KW-1185">Reference proteome</keyword>
<gene>
    <name evidence="1" type="ORF">G9Q37_07040</name>
</gene>
<dbReference type="AlphaFoldDB" id="A0A6G8IFM0"/>
<reference evidence="1 2" key="1">
    <citation type="submission" date="2020-03" db="EMBL/GenBank/DDBJ databases">
        <title>Hydrogenophaga sp. nov. isolated from cyanobacterial mat.</title>
        <authorList>
            <person name="Thorat V."/>
            <person name="Kirdat K."/>
            <person name="Tiwarekar B."/>
            <person name="Costa E.D."/>
            <person name="Yadav A."/>
        </authorList>
    </citation>
    <scope>NUCLEOTIDE SEQUENCE [LARGE SCALE GENOMIC DNA]</scope>
    <source>
        <strain evidence="1 2">BA0156</strain>
    </source>
</reference>
<evidence type="ECO:0000313" key="2">
    <source>
        <dbReference type="Proteomes" id="UP000503162"/>
    </source>
</evidence>
<dbReference type="Proteomes" id="UP000503162">
    <property type="component" value="Chromosome"/>
</dbReference>
<accession>A0A6G8IFM0</accession>